<dbReference type="SUPFAM" id="SSF53335">
    <property type="entry name" value="S-adenosyl-L-methionine-dependent methyltransferases"/>
    <property type="match status" value="1"/>
</dbReference>
<proteinExistence type="predicted"/>
<dbReference type="RefSeq" id="WP_128777443.1">
    <property type="nucleotide sequence ID" value="NZ_RYFI01000009.1"/>
</dbReference>
<keyword evidence="3" id="KW-0808">Transferase</keyword>
<comment type="caution">
    <text evidence="3">The sequence shown here is derived from an EMBL/GenBank/DDBJ whole genome shotgun (WGS) entry which is preliminary data.</text>
</comment>
<dbReference type="InterPro" id="IPR053188">
    <property type="entry name" value="FkbM_Methyltransferase"/>
</dbReference>
<organism evidence="3 4">
    <name type="scientific">Hansschlegelia zhihuaiae</name>
    <dbReference type="NCBI Taxonomy" id="405005"/>
    <lineage>
        <taxon>Bacteria</taxon>
        <taxon>Pseudomonadati</taxon>
        <taxon>Pseudomonadota</taxon>
        <taxon>Alphaproteobacteria</taxon>
        <taxon>Hyphomicrobiales</taxon>
        <taxon>Methylopilaceae</taxon>
        <taxon>Hansschlegelia</taxon>
    </lineage>
</organism>
<dbReference type="GO" id="GO:0032259">
    <property type="term" value="P:methylation"/>
    <property type="evidence" value="ECO:0007669"/>
    <property type="project" value="UniProtKB-KW"/>
</dbReference>
<dbReference type="Pfam" id="PF05050">
    <property type="entry name" value="Methyltransf_21"/>
    <property type="match status" value="1"/>
</dbReference>
<dbReference type="InterPro" id="IPR006342">
    <property type="entry name" value="FkbM_mtfrase"/>
</dbReference>
<feature type="domain" description="Methyltransferase FkbM" evidence="2">
    <location>
        <begin position="24"/>
        <end position="191"/>
    </location>
</feature>
<evidence type="ECO:0000313" key="3">
    <source>
        <dbReference type="EMBL" id="RXF73250.1"/>
    </source>
</evidence>
<dbReference type="Proteomes" id="UP000289708">
    <property type="component" value="Unassembled WGS sequence"/>
</dbReference>
<dbReference type="PANTHER" id="PTHR36973">
    <property type="entry name" value="SLL1456 PROTEIN-RELATED"/>
    <property type="match status" value="1"/>
</dbReference>
<dbReference type="EMBL" id="RYFI01000009">
    <property type="protein sequence ID" value="RXF73250.1"/>
    <property type="molecule type" value="Genomic_DNA"/>
</dbReference>
<dbReference type="InterPro" id="IPR029063">
    <property type="entry name" value="SAM-dependent_MTases_sf"/>
</dbReference>
<accession>A0A4Q0MI69</accession>
<reference evidence="3 4" key="1">
    <citation type="submission" date="2018-12" db="EMBL/GenBank/DDBJ databases">
        <title>bacterium Hansschlegelia zhihuaiae S113.</title>
        <authorList>
            <person name="He J."/>
        </authorList>
    </citation>
    <scope>NUCLEOTIDE SEQUENCE [LARGE SCALE GENOMIC DNA]</scope>
    <source>
        <strain evidence="3 4">S 113</strain>
    </source>
</reference>
<feature type="compositionally biased region" description="Basic residues" evidence="1">
    <location>
        <begin position="275"/>
        <end position="287"/>
    </location>
</feature>
<keyword evidence="3" id="KW-0489">Methyltransferase</keyword>
<gene>
    <name evidence="3" type="ORF">EK403_10440</name>
</gene>
<keyword evidence="4" id="KW-1185">Reference proteome</keyword>
<dbReference type="GO" id="GO:0008171">
    <property type="term" value="F:O-methyltransferase activity"/>
    <property type="evidence" value="ECO:0007669"/>
    <property type="project" value="TreeGrafter"/>
</dbReference>
<dbReference type="PANTHER" id="PTHR36973:SF4">
    <property type="entry name" value="NODULATION PROTEIN"/>
    <property type="match status" value="1"/>
</dbReference>
<dbReference type="Gene3D" id="3.40.50.150">
    <property type="entry name" value="Vaccinia Virus protein VP39"/>
    <property type="match status" value="1"/>
</dbReference>
<sequence length="318" mass="35426">MSNSEIISALLGAADGFKPKVIFDVGANIGQSLVEYRNAFPQCGIFCFEPVDGSYEGLVKRASGDALTRIYKSALGSQAGQVVITNRRTSTANRIVVEDGRPYREGELNTTKTIDVITGDEFCRANGVDHIDFVKIDTEGYDLEVLHGFDGMLREKRIDFVQTECSFSPNNLVHVPYEKIAAQLFQYGYRLFGFFGLSRRDDSVGSIIRKGVHYGDALFVLDTTLDGAQGLQSRSADVRSSPRRPPPRLRMTRNIYGRTFTTLSPSFIRQINGRTRKAGRVRGRRSNTLRMSEPSCHPYVKSTASNPWWTRPAATFTG</sequence>
<protein>
    <submittedName>
        <fullName evidence="3">FkbM family methyltransferase</fullName>
    </submittedName>
</protein>
<evidence type="ECO:0000313" key="4">
    <source>
        <dbReference type="Proteomes" id="UP000289708"/>
    </source>
</evidence>
<dbReference type="AlphaFoldDB" id="A0A4Q0MI69"/>
<evidence type="ECO:0000259" key="2">
    <source>
        <dbReference type="Pfam" id="PF05050"/>
    </source>
</evidence>
<dbReference type="OrthoDB" id="7272699at2"/>
<dbReference type="NCBIfam" id="TIGR01444">
    <property type="entry name" value="fkbM_fam"/>
    <property type="match status" value="1"/>
</dbReference>
<evidence type="ECO:0000256" key="1">
    <source>
        <dbReference type="SAM" id="MobiDB-lite"/>
    </source>
</evidence>
<feature type="region of interest" description="Disordered" evidence="1">
    <location>
        <begin position="275"/>
        <end position="295"/>
    </location>
</feature>
<name>A0A4Q0MI69_9HYPH</name>